<dbReference type="PANTHER" id="PTHR12919">
    <property type="entry name" value="30S RIBOSOMAL PROTEIN S16"/>
    <property type="match status" value="1"/>
</dbReference>
<evidence type="ECO:0000256" key="3">
    <source>
        <dbReference type="HAMAP-Rule" id="MF_00385"/>
    </source>
</evidence>
<dbReference type="NCBIfam" id="NF011094">
    <property type="entry name" value="PRK14521.1"/>
    <property type="match status" value="1"/>
</dbReference>
<dbReference type="GO" id="GO:0005840">
    <property type="term" value="C:ribosome"/>
    <property type="evidence" value="ECO:0007669"/>
    <property type="project" value="UniProtKB-KW"/>
</dbReference>
<feature type="region of interest" description="Disordered" evidence="4">
    <location>
        <begin position="147"/>
        <end position="186"/>
    </location>
</feature>
<dbReference type="InterPro" id="IPR023803">
    <property type="entry name" value="Ribosomal_bS16_dom_sf"/>
</dbReference>
<comment type="similarity">
    <text evidence="3">Belongs to the bacterial ribosomal protein bS16 family.</text>
</comment>
<dbReference type="Proteomes" id="UP001597480">
    <property type="component" value="Unassembled WGS sequence"/>
</dbReference>
<evidence type="ECO:0000256" key="1">
    <source>
        <dbReference type="ARBA" id="ARBA00022980"/>
    </source>
</evidence>
<dbReference type="InterPro" id="IPR000307">
    <property type="entry name" value="Ribosomal_bS16"/>
</dbReference>
<accession>A0ABW5NSN4</accession>
<dbReference type="EMBL" id="JBHUMD010000007">
    <property type="protein sequence ID" value="MFD2601743.1"/>
    <property type="molecule type" value="Genomic_DNA"/>
</dbReference>
<dbReference type="Pfam" id="PF00886">
    <property type="entry name" value="Ribosomal_S16"/>
    <property type="match status" value="1"/>
</dbReference>
<dbReference type="Gene3D" id="3.30.1320.10">
    <property type="match status" value="1"/>
</dbReference>
<dbReference type="HAMAP" id="MF_00385">
    <property type="entry name" value="Ribosomal_bS16"/>
    <property type="match status" value="1"/>
</dbReference>
<evidence type="ECO:0000313" key="5">
    <source>
        <dbReference type="EMBL" id="MFD2601743.1"/>
    </source>
</evidence>
<proteinExistence type="inferred from homology"/>
<keyword evidence="1 3" id="KW-0689">Ribosomal protein</keyword>
<name>A0ABW5NSN4_9FLAO</name>
<sequence>MPVKIRLQRHGKKGKPFYWVVAADSRSKRDGKFLEKIGTYNPNTNPATIDINLDSAVQWLHNGAQPTDTARAILSYKGALLKHHLDGGVRKGALTQEQADAKLAKWLEEKAGKVDAKKAGLSTAKEDAKAAALAAEKKVNEDRIAAAKQAEADAAAAASAEEATAEGNEEVADVEATEENNEETQA</sequence>
<keyword evidence="6" id="KW-1185">Reference proteome</keyword>
<evidence type="ECO:0000313" key="6">
    <source>
        <dbReference type="Proteomes" id="UP001597480"/>
    </source>
</evidence>
<dbReference type="PANTHER" id="PTHR12919:SF20">
    <property type="entry name" value="SMALL RIBOSOMAL SUBUNIT PROTEIN BS16M"/>
    <property type="match status" value="1"/>
</dbReference>
<evidence type="ECO:0000256" key="4">
    <source>
        <dbReference type="SAM" id="MobiDB-lite"/>
    </source>
</evidence>
<reference evidence="6" key="1">
    <citation type="journal article" date="2019" name="Int. J. Syst. Evol. Microbiol.">
        <title>The Global Catalogue of Microorganisms (GCM) 10K type strain sequencing project: providing services to taxonomists for standard genome sequencing and annotation.</title>
        <authorList>
            <consortium name="The Broad Institute Genomics Platform"/>
            <consortium name="The Broad Institute Genome Sequencing Center for Infectious Disease"/>
            <person name="Wu L."/>
            <person name="Ma J."/>
        </authorList>
    </citation>
    <scope>NUCLEOTIDE SEQUENCE [LARGE SCALE GENOMIC DNA]</scope>
    <source>
        <strain evidence="6">KCTC 42107</strain>
    </source>
</reference>
<keyword evidence="2 3" id="KW-0687">Ribonucleoprotein</keyword>
<gene>
    <name evidence="3" type="primary">rpsP</name>
    <name evidence="5" type="ORF">ACFSR3_06710</name>
</gene>
<comment type="caution">
    <text evidence="5">The sequence shown here is derived from an EMBL/GenBank/DDBJ whole genome shotgun (WGS) entry which is preliminary data.</text>
</comment>
<dbReference type="RefSeq" id="WP_114756280.1">
    <property type="nucleotide sequence ID" value="NZ_JBHUMD010000007.1"/>
</dbReference>
<feature type="compositionally biased region" description="Low complexity" evidence="4">
    <location>
        <begin position="147"/>
        <end position="162"/>
    </location>
</feature>
<protein>
    <recommendedName>
        <fullName evidence="3">Small ribosomal subunit protein bS16</fullName>
    </recommendedName>
</protein>
<dbReference type="SUPFAM" id="SSF54565">
    <property type="entry name" value="Ribosomal protein S16"/>
    <property type="match status" value="1"/>
</dbReference>
<feature type="compositionally biased region" description="Acidic residues" evidence="4">
    <location>
        <begin position="163"/>
        <end position="186"/>
    </location>
</feature>
<organism evidence="5 6">
    <name type="scientific">Flavobacterium suzhouense</name>
    <dbReference type="NCBI Taxonomy" id="1529638"/>
    <lineage>
        <taxon>Bacteria</taxon>
        <taxon>Pseudomonadati</taxon>
        <taxon>Bacteroidota</taxon>
        <taxon>Flavobacteriia</taxon>
        <taxon>Flavobacteriales</taxon>
        <taxon>Flavobacteriaceae</taxon>
        <taxon>Flavobacterium</taxon>
    </lineage>
</organism>
<evidence type="ECO:0000256" key="2">
    <source>
        <dbReference type="ARBA" id="ARBA00023274"/>
    </source>
</evidence>
<dbReference type="NCBIfam" id="TIGR00002">
    <property type="entry name" value="S16"/>
    <property type="match status" value="1"/>
</dbReference>